<gene>
    <name evidence="1" type="ORF">GH723_16320</name>
</gene>
<dbReference type="AlphaFoldDB" id="A0A5Q2RPN6"/>
<proteinExistence type="predicted"/>
<sequence length="52" mass="5351">MIGAVIIVIVLVVAIPVAVMMSGAAAAGVLGFFLRKDVETTHEGSELLDLNV</sequence>
<evidence type="ECO:0000313" key="2">
    <source>
        <dbReference type="Proteomes" id="UP000334019"/>
    </source>
</evidence>
<organism evidence="1 2">
    <name type="scientific">Actinomarinicola tropica</name>
    <dbReference type="NCBI Taxonomy" id="2789776"/>
    <lineage>
        <taxon>Bacteria</taxon>
        <taxon>Bacillati</taxon>
        <taxon>Actinomycetota</taxon>
        <taxon>Acidimicrobiia</taxon>
        <taxon>Acidimicrobiales</taxon>
        <taxon>Iamiaceae</taxon>
        <taxon>Actinomarinicola</taxon>
    </lineage>
</organism>
<evidence type="ECO:0000313" key="1">
    <source>
        <dbReference type="EMBL" id="QGG96541.1"/>
    </source>
</evidence>
<dbReference type="EMBL" id="CP045851">
    <property type="protein sequence ID" value="QGG96541.1"/>
    <property type="molecule type" value="Genomic_DNA"/>
</dbReference>
<dbReference type="KEGG" id="atq:GH723_16320"/>
<dbReference type="Proteomes" id="UP000334019">
    <property type="component" value="Chromosome"/>
</dbReference>
<protein>
    <submittedName>
        <fullName evidence="1">Uncharacterized protein</fullName>
    </submittedName>
</protein>
<name>A0A5Q2RPN6_9ACTN</name>
<reference evidence="1 2" key="1">
    <citation type="submission" date="2019-11" db="EMBL/GenBank/DDBJ databases">
        <authorList>
            <person name="He Y."/>
        </authorList>
    </citation>
    <scope>NUCLEOTIDE SEQUENCE [LARGE SCALE GENOMIC DNA]</scope>
    <source>
        <strain evidence="1 2">SCSIO 58843</strain>
    </source>
</reference>
<keyword evidence="2" id="KW-1185">Reference proteome</keyword>
<accession>A0A5Q2RPN6</accession>
<dbReference type="RefSeq" id="WP_153760645.1">
    <property type="nucleotide sequence ID" value="NZ_CP045851.1"/>
</dbReference>